<evidence type="ECO:0000256" key="6">
    <source>
        <dbReference type="SAM" id="Phobius"/>
    </source>
</evidence>
<feature type="transmembrane region" description="Helical" evidence="6">
    <location>
        <begin position="545"/>
        <end position="568"/>
    </location>
</feature>
<dbReference type="SUPFAM" id="SSF103473">
    <property type="entry name" value="MFS general substrate transporter"/>
    <property type="match status" value="2"/>
</dbReference>
<dbReference type="InterPro" id="IPR036259">
    <property type="entry name" value="MFS_trans_sf"/>
</dbReference>
<sequence length="593" mass="63322">MSGQDLPGATPALPTLPREDASSMSMTTCVEDSEKASSLERPFSATSSYTLHEETPTPHRRKELSLSHLLVIHLGLVLALFLATTDANIVSTILPTLTSELGATEDEYTWITVAYLLTQTAFQPFYGQISDVVGRKTLLFSAMSAFTVGSMLCGAAQNTRMLIAARALAGAGGGGIVNSVWVINSDVVPVRSRTNWSLALSVTWACSAVAGPLLGGVFSGSSASWRWAFYLNGPVCALSVTILVLSLRHVPVLAKSPTTWKSIWKTFDFPGLVLFICGTIGVLIGFSFAAPHGWTAPSTLAFIIVGAVVLLVGAIYEGYIRTANCLFPAVIFKQRMTASLLLVTFLHNVVFSAGTFYLALYYQVVNRMTPLEAGVRMLPYSLGASVASMPPTAFITAWQKRRQDTGGQNCVIWAGLTLSTLGFGLMILLDERSKSAAQIIFPLLAGCGLGMNFHAPYQVFQAALGPEHLATATSAFFLVRFTGATIGLPLNVHVQAVAGAIFYGRLSDLLPPDISILRWDSSIDFSRLNSLAPDALREVSHVVAIAIRTVWVVCAPAIGLALVASLALRTIPTPSEELDEKHSSTPESSSTAV</sequence>
<evidence type="ECO:0000259" key="7">
    <source>
        <dbReference type="PROSITE" id="PS50850"/>
    </source>
</evidence>
<name>D8PNM6_SCHCM</name>
<keyword evidence="9" id="KW-1185">Reference proteome</keyword>
<feature type="transmembrane region" description="Helical" evidence="6">
    <location>
        <begin position="227"/>
        <end position="247"/>
    </location>
</feature>
<feature type="region of interest" description="Disordered" evidence="5">
    <location>
        <begin position="1"/>
        <end position="58"/>
    </location>
</feature>
<feature type="transmembrane region" description="Helical" evidence="6">
    <location>
        <begin position="410"/>
        <end position="429"/>
    </location>
</feature>
<feature type="transmembrane region" description="Helical" evidence="6">
    <location>
        <begin position="340"/>
        <end position="360"/>
    </location>
</feature>
<feature type="transmembrane region" description="Helical" evidence="6">
    <location>
        <begin position="300"/>
        <end position="319"/>
    </location>
</feature>
<dbReference type="PANTHER" id="PTHR23501">
    <property type="entry name" value="MAJOR FACILITATOR SUPERFAMILY"/>
    <property type="match status" value="1"/>
</dbReference>
<dbReference type="OMA" id="YAWIASA"/>
<evidence type="ECO:0000256" key="4">
    <source>
        <dbReference type="ARBA" id="ARBA00023136"/>
    </source>
</evidence>
<feature type="compositionally biased region" description="Low complexity" evidence="5">
    <location>
        <begin position="1"/>
        <end position="16"/>
    </location>
</feature>
<feature type="transmembrane region" description="Helical" evidence="6">
    <location>
        <begin position="196"/>
        <end position="215"/>
    </location>
</feature>
<evidence type="ECO:0000256" key="5">
    <source>
        <dbReference type="SAM" id="MobiDB-lite"/>
    </source>
</evidence>
<gene>
    <name evidence="8" type="ORF">SCHCODRAFT_103718</name>
</gene>
<dbReference type="PROSITE" id="PS50850">
    <property type="entry name" value="MFS"/>
    <property type="match status" value="1"/>
</dbReference>
<dbReference type="InterPro" id="IPR011701">
    <property type="entry name" value="MFS"/>
</dbReference>
<evidence type="ECO:0000313" key="9">
    <source>
        <dbReference type="Proteomes" id="UP000007431"/>
    </source>
</evidence>
<keyword evidence="2 6" id="KW-0812">Transmembrane</keyword>
<dbReference type="Proteomes" id="UP000007431">
    <property type="component" value="Unassembled WGS sequence"/>
</dbReference>
<dbReference type="eggNOG" id="KOG0254">
    <property type="taxonomic scope" value="Eukaryota"/>
</dbReference>
<feature type="domain" description="Major facilitator superfamily (MFS) profile" evidence="7">
    <location>
        <begin position="72"/>
        <end position="593"/>
    </location>
</feature>
<dbReference type="EMBL" id="GL377302">
    <property type="protein sequence ID" value="EFJ02247.1"/>
    <property type="molecule type" value="Genomic_DNA"/>
</dbReference>
<evidence type="ECO:0000256" key="3">
    <source>
        <dbReference type="ARBA" id="ARBA00022989"/>
    </source>
</evidence>
<protein>
    <recommendedName>
        <fullName evidence="7">Major facilitator superfamily (MFS) profile domain-containing protein</fullName>
    </recommendedName>
</protein>
<dbReference type="InterPro" id="IPR020846">
    <property type="entry name" value="MFS_dom"/>
</dbReference>
<feature type="transmembrane region" description="Helical" evidence="6">
    <location>
        <begin position="267"/>
        <end position="288"/>
    </location>
</feature>
<keyword evidence="3 6" id="KW-1133">Transmembrane helix</keyword>
<dbReference type="Gene3D" id="1.20.1250.20">
    <property type="entry name" value="MFS general substrate transporter like domains"/>
    <property type="match status" value="2"/>
</dbReference>
<dbReference type="GO" id="GO:0005886">
    <property type="term" value="C:plasma membrane"/>
    <property type="evidence" value="ECO:0007669"/>
    <property type="project" value="TreeGrafter"/>
</dbReference>
<feature type="transmembrane region" description="Helical" evidence="6">
    <location>
        <begin position="138"/>
        <end position="157"/>
    </location>
</feature>
<accession>D8PNM6</accession>
<feature type="transmembrane region" description="Helical" evidence="6">
    <location>
        <begin position="380"/>
        <end position="398"/>
    </location>
</feature>
<feature type="transmembrane region" description="Helical" evidence="6">
    <location>
        <begin position="435"/>
        <end position="453"/>
    </location>
</feature>
<feature type="non-terminal residue" evidence="8">
    <location>
        <position position="593"/>
    </location>
</feature>
<feature type="transmembrane region" description="Helical" evidence="6">
    <location>
        <begin position="163"/>
        <end position="184"/>
    </location>
</feature>
<dbReference type="PANTHER" id="PTHR23501:SF102">
    <property type="entry name" value="DRUG TRANSPORTER, PUTATIVE (AFU_ORTHOLOGUE AFUA_3G08530)-RELATED"/>
    <property type="match status" value="1"/>
</dbReference>
<proteinExistence type="predicted"/>
<evidence type="ECO:0000256" key="1">
    <source>
        <dbReference type="ARBA" id="ARBA00004141"/>
    </source>
</evidence>
<feature type="transmembrane region" description="Helical" evidence="6">
    <location>
        <begin position="69"/>
        <end position="96"/>
    </location>
</feature>
<reference evidence="8 9" key="1">
    <citation type="journal article" date="2010" name="Nat. Biotechnol.">
        <title>Genome sequence of the model mushroom Schizophyllum commune.</title>
        <authorList>
            <person name="Ohm R.A."/>
            <person name="de Jong J.F."/>
            <person name="Lugones L.G."/>
            <person name="Aerts A."/>
            <person name="Kothe E."/>
            <person name="Stajich J.E."/>
            <person name="de Vries R.P."/>
            <person name="Record E."/>
            <person name="Levasseur A."/>
            <person name="Baker S.E."/>
            <person name="Bartholomew K.A."/>
            <person name="Coutinho P.M."/>
            <person name="Erdmann S."/>
            <person name="Fowler T.J."/>
            <person name="Gathman A.C."/>
            <person name="Lombard V."/>
            <person name="Henrissat B."/>
            <person name="Knabe N."/>
            <person name="Kuees U."/>
            <person name="Lilly W.W."/>
            <person name="Lindquist E."/>
            <person name="Lucas S."/>
            <person name="Magnuson J.K."/>
            <person name="Piumi F."/>
            <person name="Raudaskoski M."/>
            <person name="Salamov A."/>
            <person name="Schmutz J."/>
            <person name="Schwarze F.W.M.R."/>
            <person name="vanKuyk P.A."/>
            <person name="Horton J.S."/>
            <person name="Grigoriev I.V."/>
            <person name="Woesten H.A.B."/>
        </authorList>
    </citation>
    <scope>NUCLEOTIDE SEQUENCE [LARGE SCALE GENOMIC DNA]</scope>
    <source>
        <strain evidence="9">H4-8 / FGSC 9210</strain>
    </source>
</reference>
<dbReference type="AlphaFoldDB" id="D8PNM6"/>
<evidence type="ECO:0000313" key="8">
    <source>
        <dbReference type="EMBL" id="EFJ02247.1"/>
    </source>
</evidence>
<comment type="subcellular location">
    <subcellularLocation>
        <location evidence="1">Membrane</location>
        <topology evidence="1">Multi-pass membrane protein</topology>
    </subcellularLocation>
</comment>
<dbReference type="InParanoid" id="D8PNM6"/>
<feature type="transmembrane region" description="Helical" evidence="6">
    <location>
        <begin position="108"/>
        <end position="126"/>
    </location>
</feature>
<evidence type="ECO:0000256" key="2">
    <source>
        <dbReference type="ARBA" id="ARBA00022692"/>
    </source>
</evidence>
<dbReference type="HOGENOM" id="CLU_000960_22_0_1"/>
<dbReference type="GO" id="GO:0022857">
    <property type="term" value="F:transmembrane transporter activity"/>
    <property type="evidence" value="ECO:0007669"/>
    <property type="project" value="InterPro"/>
</dbReference>
<organism evidence="9">
    <name type="scientific">Schizophyllum commune (strain H4-8 / FGSC 9210)</name>
    <name type="common">Split gill fungus</name>
    <dbReference type="NCBI Taxonomy" id="578458"/>
    <lineage>
        <taxon>Eukaryota</taxon>
        <taxon>Fungi</taxon>
        <taxon>Dikarya</taxon>
        <taxon>Basidiomycota</taxon>
        <taxon>Agaricomycotina</taxon>
        <taxon>Agaricomycetes</taxon>
        <taxon>Agaricomycetidae</taxon>
        <taxon>Agaricales</taxon>
        <taxon>Schizophyllaceae</taxon>
        <taxon>Schizophyllum</taxon>
    </lineage>
</organism>
<keyword evidence="4 6" id="KW-0472">Membrane</keyword>
<dbReference type="Pfam" id="PF07690">
    <property type="entry name" value="MFS_1"/>
    <property type="match status" value="1"/>
</dbReference>
<dbReference type="VEuPathDB" id="FungiDB:SCHCODRAFT_02663452"/>